<reference evidence="1" key="1">
    <citation type="journal article" date="2014" name="Front. Microbiol.">
        <title>High frequency of phylogenetically diverse reductive dehalogenase-homologous genes in deep subseafloor sedimentary metagenomes.</title>
        <authorList>
            <person name="Kawai M."/>
            <person name="Futagami T."/>
            <person name="Toyoda A."/>
            <person name="Takaki Y."/>
            <person name="Nishi S."/>
            <person name="Hori S."/>
            <person name="Arai W."/>
            <person name="Tsubouchi T."/>
            <person name="Morono Y."/>
            <person name="Uchiyama I."/>
            <person name="Ito T."/>
            <person name="Fujiyama A."/>
            <person name="Inagaki F."/>
            <person name="Takami H."/>
        </authorList>
    </citation>
    <scope>NUCLEOTIDE SEQUENCE</scope>
    <source>
        <strain evidence="1">Expedition CK06-06</strain>
    </source>
</reference>
<protein>
    <submittedName>
        <fullName evidence="1">Uncharacterized protein</fullName>
    </submittedName>
</protein>
<comment type="caution">
    <text evidence="1">The sequence shown here is derived from an EMBL/GenBank/DDBJ whole genome shotgun (WGS) entry which is preliminary data.</text>
</comment>
<accession>X0YJ15</accession>
<evidence type="ECO:0000313" key="1">
    <source>
        <dbReference type="EMBL" id="GAG56044.1"/>
    </source>
</evidence>
<sequence length="183" mass="21951">MVQLPKPEIRFKENIDGFFSHIIQIIKDSIKEHNKNHFVSVESIQSLKDLITLYDTETIMMLFIQHTSNSWKLIKERDPHFFKGFQDVLSKIPIRDLNQTQFMFNLVTLKDDDKNIISDDNREVMWQFCESFVYILVDYVHRMRVPRTKLLPNGEKKAVYTLKFLGYFNIREHCKTWSIDLVF</sequence>
<name>X0YJ15_9ZZZZ</name>
<dbReference type="EMBL" id="BART01007309">
    <property type="protein sequence ID" value="GAG56044.1"/>
    <property type="molecule type" value="Genomic_DNA"/>
</dbReference>
<proteinExistence type="predicted"/>
<dbReference type="AlphaFoldDB" id="X0YJ15"/>
<organism evidence="1">
    <name type="scientific">marine sediment metagenome</name>
    <dbReference type="NCBI Taxonomy" id="412755"/>
    <lineage>
        <taxon>unclassified sequences</taxon>
        <taxon>metagenomes</taxon>
        <taxon>ecological metagenomes</taxon>
    </lineage>
</organism>
<gene>
    <name evidence="1" type="ORF">S01H4_16659</name>
</gene>